<dbReference type="Proteomes" id="UP000635477">
    <property type="component" value="Unassembled WGS sequence"/>
</dbReference>
<feature type="region of interest" description="Disordered" evidence="2">
    <location>
        <begin position="1"/>
        <end position="45"/>
    </location>
</feature>
<gene>
    <name evidence="4" type="ORF">FZEAL_2123</name>
</gene>
<dbReference type="Pfam" id="PF02230">
    <property type="entry name" value="Abhydrolase_2"/>
    <property type="match status" value="1"/>
</dbReference>
<dbReference type="OrthoDB" id="2418081at2759"/>
<dbReference type="AlphaFoldDB" id="A0A8H4US25"/>
<evidence type="ECO:0000313" key="4">
    <source>
        <dbReference type="EMBL" id="KAF4982239.1"/>
    </source>
</evidence>
<dbReference type="PANTHER" id="PTHR10655:SF63">
    <property type="entry name" value="PHOSPHOLIPASE_CARBOXYLESTERASE_THIOESTERASE DOMAIN-CONTAINING PROTEIN"/>
    <property type="match status" value="1"/>
</dbReference>
<evidence type="ECO:0000259" key="3">
    <source>
        <dbReference type="Pfam" id="PF02230"/>
    </source>
</evidence>
<accession>A0A8H4US25</accession>
<evidence type="ECO:0000256" key="1">
    <source>
        <dbReference type="ARBA" id="ARBA00006499"/>
    </source>
</evidence>
<keyword evidence="5" id="KW-1185">Reference proteome</keyword>
<evidence type="ECO:0000256" key="2">
    <source>
        <dbReference type="SAM" id="MobiDB-lite"/>
    </source>
</evidence>
<dbReference type="PANTHER" id="PTHR10655">
    <property type="entry name" value="LYSOPHOSPHOLIPASE-RELATED"/>
    <property type="match status" value="1"/>
</dbReference>
<name>A0A8H4US25_9HYPO</name>
<reference evidence="4" key="1">
    <citation type="journal article" date="2020" name="BMC Genomics">
        <title>Correction to: Identification and distribution of gene clusters required for synthesis of sphingolipid metabolism inhibitors in diverse species of the filamentous fungus Fusarium.</title>
        <authorList>
            <person name="Kim H.S."/>
            <person name="Lohmar J.M."/>
            <person name="Busman M."/>
            <person name="Brown D.W."/>
            <person name="Naumann T.A."/>
            <person name="Divon H.H."/>
            <person name="Lysoe E."/>
            <person name="Uhlig S."/>
            <person name="Proctor R.H."/>
        </authorList>
    </citation>
    <scope>NUCLEOTIDE SEQUENCE</scope>
    <source>
        <strain evidence="4">NRRL 22465</strain>
    </source>
</reference>
<proteinExistence type="inferred from homology"/>
<comment type="caution">
    <text evidence="4">The sequence shown here is derived from an EMBL/GenBank/DDBJ whole genome shotgun (WGS) entry which is preliminary data.</text>
</comment>
<reference evidence="4" key="2">
    <citation type="submission" date="2020-05" db="EMBL/GenBank/DDBJ databases">
        <authorList>
            <person name="Kim H.-S."/>
            <person name="Proctor R.H."/>
            <person name="Brown D.W."/>
        </authorList>
    </citation>
    <scope>NUCLEOTIDE SEQUENCE</scope>
    <source>
        <strain evidence="4">NRRL 22465</strain>
    </source>
</reference>
<sequence length="292" mass="32357">MTDDDRRSAVSGLRSAPDLAMAPSKPPTQGFGPAHVLEPHSGHSHTHTMVFLHGRGSGAEEFAEELMQATLLSNGRSLQEELPGWRWVFPAAREVWSEVFEEYMPMWFELKDGGDGERDCEGLREAIGYVKGVLKEEKSRLRDGVVMLGGISQGGAVGLWTVLSLMGDEDGNNVGEWMGGFVGSSTWIPFGDEVDKILMAADQVDGSVEQMLGSLVHNHRHGSSIPILMGHGLDDAYVDVDLGRQASMILKQVGCDVDWKEYRGAEQEGHWFKVPEQMDHIYDFMRRDMVKP</sequence>
<dbReference type="SUPFAM" id="SSF53474">
    <property type="entry name" value="alpha/beta-Hydrolases"/>
    <property type="match status" value="1"/>
</dbReference>
<evidence type="ECO:0000313" key="5">
    <source>
        <dbReference type="Proteomes" id="UP000635477"/>
    </source>
</evidence>
<dbReference type="GO" id="GO:0005737">
    <property type="term" value="C:cytoplasm"/>
    <property type="evidence" value="ECO:0007669"/>
    <property type="project" value="TreeGrafter"/>
</dbReference>
<comment type="similarity">
    <text evidence="1">Belongs to the AB hydrolase superfamily. AB hydrolase 2 family.</text>
</comment>
<dbReference type="Gene3D" id="3.40.50.1820">
    <property type="entry name" value="alpha/beta hydrolase"/>
    <property type="match status" value="1"/>
</dbReference>
<dbReference type="GO" id="GO:0052689">
    <property type="term" value="F:carboxylic ester hydrolase activity"/>
    <property type="evidence" value="ECO:0007669"/>
    <property type="project" value="TreeGrafter"/>
</dbReference>
<feature type="domain" description="Phospholipase/carboxylesterase/thioesterase" evidence="3">
    <location>
        <begin position="42"/>
        <end position="166"/>
    </location>
</feature>
<dbReference type="GO" id="GO:0008474">
    <property type="term" value="F:palmitoyl-(protein) hydrolase activity"/>
    <property type="evidence" value="ECO:0007669"/>
    <property type="project" value="TreeGrafter"/>
</dbReference>
<organism evidence="4 5">
    <name type="scientific">Fusarium zealandicum</name>
    <dbReference type="NCBI Taxonomy" id="1053134"/>
    <lineage>
        <taxon>Eukaryota</taxon>
        <taxon>Fungi</taxon>
        <taxon>Dikarya</taxon>
        <taxon>Ascomycota</taxon>
        <taxon>Pezizomycotina</taxon>
        <taxon>Sordariomycetes</taxon>
        <taxon>Hypocreomycetidae</taxon>
        <taxon>Hypocreales</taxon>
        <taxon>Nectriaceae</taxon>
        <taxon>Fusarium</taxon>
        <taxon>Fusarium staphyleae species complex</taxon>
    </lineage>
</organism>
<protein>
    <recommendedName>
        <fullName evidence="3">Phospholipase/carboxylesterase/thioesterase domain-containing protein</fullName>
    </recommendedName>
</protein>
<dbReference type="InterPro" id="IPR029058">
    <property type="entry name" value="AB_hydrolase_fold"/>
</dbReference>
<dbReference type="EMBL" id="JABEYC010000130">
    <property type="protein sequence ID" value="KAF4982239.1"/>
    <property type="molecule type" value="Genomic_DNA"/>
</dbReference>
<dbReference type="InterPro" id="IPR003140">
    <property type="entry name" value="PLipase/COase/thioEstase"/>
</dbReference>
<dbReference type="InterPro" id="IPR050565">
    <property type="entry name" value="LYPA1-2/EST-like"/>
</dbReference>